<keyword evidence="3 5" id="KW-0862">Zinc</keyword>
<organism evidence="9 10">
    <name type="scientific">Penicillium steckii</name>
    <dbReference type="NCBI Taxonomy" id="303698"/>
    <lineage>
        <taxon>Eukaryota</taxon>
        <taxon>Fungi</taxon>
        <taxon>Dikarya</taxon>
        <taxon>Ascomycota</taxon>
        <taxon>Pezizomycotina</taxon>
        <taxon>Eurotiomycetes</taxon>
        <taxon>Eurotiomycetidae</taxon>
        <taxon>Eurotiales</taxon>
        <taxon>Aspergillaceae</taxon>
        <taxon>Penicillium</taxon>
    </lineage>
</organism>
<dbReference type="SUPFAM" id="SSF161219">
    <property type="entry name" value="CHY zinc finger-like"/>
    <property type="match status" value="1"/>
</dbReference>
<feature type="region of interest" description="Disordered" evidence="6">
    <location>
        <begin position="1"/>
        <end position="55"/>
    </location>
</feature>
<evidence type="ECO:0000256" key="4">
    <source>
        <dbReference type="PROSITE-ProRule" id="PRU00601"/>
    </source>
</evidence>
<dbReference type="Pfam" id="PF05495">
    <property type="entry name" value="zf-CHY"/>
    <property type="match status" value="1"/>
</dbReference>
<dbReference type="GO" id="GO:0008270">
    <property type="term" value="F:zinc ion binding"/>
    <property type="evidence" value="ECO:0007669"/>
    <property type="project" value="UniProtKB-KW"/>
</dbReference>
<feature type="compositionally biased region" description="Polar residues" evidence="6">
    <location>
        <begin position="83"/>
        <end position="116"/>
    </location>
</feature>
<evidence type="ECO:0000313" key="9">
    <source>
        <dbReference type="EMBL" id="OQE26482.1"/>
    </source>
</evidence>
<dbReference type="EMBL" id="MLKD01000005">
    <property type="protein sequence ID" value="OQE26482.1"/>
    <property type="molecule type" value="Genomic_DNA"/>
</dbReference>
<evidence type="ECO:0000256" key="5">
    <source>
        <dbReference type="PROSITE-ProRule" id="PRU00723"/>
    </source>
</evidence>
<dbReference type="InterPro" id="IPR000571">
    <property type="entry name" value="Znf_CCCH"/>
</dbReference>
<dbReference type="PROSITE" id="PS50103">
    <property type="entry name" value="ZF_C3H1"/>
    <property type="match status" value="1"/>
</dbReference>
<dbReference type="InterPro" id="IPR008913">
    <property type="entry name" value="Znf_CHY"/>
</dbReference>
<feature type="compositionally biased region" description="Polar residues" evidence="6">
    <location>
        <begin position="279"/>
        <end position="288"/>
    </location>
</feature>
<comment type="caution">
    <text evidence="9">The sequence shown here is derived from an EMBL/GenBank/DDBJ whole genome shotgun (WGS) entry which is preliminary data.</text>
</comment>
<evidence type="ECO:0000256" key="6">
    <source>
        <dbReference type="SAM" id="MobiDB-lite"/>
    </source>
</evidence>
<dbReference type="InterPro" id="IPR037274">
    <property type="entry name" value="Znf_CHY_sf"/>
</dbReference>
<gene>
    <name evidence="9" type="ORF">PENSTE_c005G03294</name>
</gene>
<feature type="region of interest" description="Disordered" evidence="6">
    <location>
        <begin position="446"/>
        <end position="526"/>
    </location>
</feature>
<feature type="region of interest" description="Disordered" evidence="6">
    <location>
        <begin position="83"/>
        <end position="173"/>
    </location>
</feature>
<evidence type="ECO:0000256" key="2">
    <source>
        <dbReference type="ARBA" id="ARBA00022771"/>
    </source>
</evidence>
<evidence type="ECO:0000256" key="3">
    <source>
        <dbReference type="ARBA" id="ARBA00022833"/>
    </source>
</evidence>
<evidence type="ECO:0000256" key="1">
    <source>
        <dbReference type="ARBA" id="ARBA00022723"/>
    </source>
</evidence>
<feature type="zinc finger region" description="C3H1-type" evidence="5">
    <location>
        <begin position="51"/>
        <end position="79"/>
    </location>
</feature>
<feature type="compositionally biased region" description="Low complexity" evidence="6">
    <location>
        <begin position="38"/>
        <end position="51"/>
    </location>
</feature>
<dbReference type="OrthoDB" id="10253329at2759"/>
<feature type="region of interest" description="Disordered" evidence="6">
    <location>
        <begin position="787"/>
        <end position="817"/>
    </location>
</feature>
<dbReference type="AlphaFoldDB" id="A0A1V6TJB4"/>
<evidence type="ECO:0000313" key="10">
    <source>
        <dbReference type="Proteomes" id="UP000191285"/>
    </source>
</evidence>
<keyword evidence="1 5" id="KW-0479">Metal-binding</keyword>
<keyword evidence="2 4" id="KW-0863">Zinc-finger</keyword>
<accession>A0A1V6TJB4</accession>
<name>A0A1V6TJB4_9EURO</name>
<dbReference type="STRING" id="303698.A0A1V6TJB4"/>
<feature type="domain" description="C3H1-type" evidence="7">
    <location>
        <begin position="51"/>
        <end position="79"/>
    </location>
</feature>
<dbReference type="PROSITE" id="PS51266">
    <property type="entry name" value="ZF_CHY"/>
    <property type="match status" value="1"/>
</dbReference>
<feature type="region of interest" description="Disordered" evidence="6">
    <location>
        <begin position="277"/>
        <end position="330"/>
    </location>
</feature>
<reference evidence="10" key="1">
    <citation type="journal article" date="2017" name="Nat. Microbiol.">
        <title>Global analysis of biosynthetic gene clusters reveals vast potential of secondary metabolite production in Penicillium species.</title>
        <authorList>
            <person name="Nielsen J.C."/>
            <person name="Grijseels S."/>
            <person name="Prigent S."/>
            <person name="Ji B."/>
            <person name="Dainat J."/>
            <person name="Nielsen K.F."/>
            <person name="Frisvad J.C."/>
            <person name="Workman M."/>
            <person name="Nielsen J."/>
        </authorList>
    </citation>
    <scope>NUCLEOTIDE SEQUENCE [LARGE SCALE GENOMIC DNA]</scope>
    <source>
        <strain evidence="10">IBT 24891</strain>
    </source>
</reference>
<feature type="compositionally biased region" description="Acidic residues" evidence="6">
    <location>
        <begin position="498"/>
        <end position="518"/>
    </location>
</feature>
<protein>
    <recommendedName>
        <fullName evidence="11">CHY-type domain-containing protein</fullName>
    </recommendedName>
</protein>
<proteinExistence type="predicted"/>
<keyword evidence="10" id="KW-1185">Reference proteome</keyword>
<evidence type="ECO:0008006" key="11">
    <source>
        <dbReference type="Google" id="ProtNLM"/>
    </source>
</evidence>
<feature type="compositionally biased region" description="Polar residues" evidence="6">
    <location>
        <begin position="126"/>
        <end position="137"/>
    </location>
</feature>
<feature type="domain" description="CHY-type" evidence="8">
    <location>
        <begin position="703"/>
        <end position="770"/>
    </location>
</feature>
<evidence type="ECO:0000259" key="7">
    <source>
        <dbReference type="PROSITE" id="PS50103"/>
    </source>
</evidence>
<sequence>MENGSVDSSAGPEPQVHRSEQLPLTDELASPATAHGVAATSSTSPARQSSSKGRAKCRYFATKKGCRAGAECPFVHDVSNIKQARIQSDQKPKTQASPDSSQSTGSGVASGVQNLSIGPDPPKQKPASSHASSQPQRPVSKIEQNDPREFQINQLRRRYRPEETSDDTGSTLKFGLVPSDPDFPFELDSLQCVLHVPYDFPGMGRPTLVATNTEMEPAYQANVGRGFDDIVDFTLRTNGRGTLLNWLNTLDRQLERLLTTLERGPTLKFVANVGDDATSVDSVPSQKAASVPAPATKRPAEAPIQSQVPKPAAKVPSYTGEQRASAEKRRLTDTKQLEARLGRLPLFQKRTENCFIIPIQPNKPDRLPQSLQSVKTVKLSIPNLYPLKPSLIEIQGVDSPEARSVEIGFIQWFEKNTQMNLVSQINYLASNMHNFAKTPLPEVAEQMQHEHVSEAVNQNSRPVEEESSAEPAGDRPHLHVIPRPPEWSVQERHSGSETTDESSYDEEEDDEEDGEETDGGAPVPVALDTPGRGVALSFPFLELYGIELLEIIHLAVTIKCERCKESMDIKNVPHLRDAKDMPKIESCKKCTSAMSIGFRKQLMHSHANRAGYLDLEGCTIVDLLPSNFLPTCAECSTEYHAPGVSAVRAESAMAICRHCHRKMVFKIPEVKFLLVGTAAASTRAGLPLKKKPKEVLGIVAGQELPRRGRCQHYGKSYRWFRFSCCSKVFSCDKCHDAEADHPNEHANRMICGFCSREQIYRPENCGICRATLIGKAGSGFWEGGKGTRNRALMSRKDPRKFKRRGATAPGGSSSKKK</sequence>
<dbReference type="Proteomes" id="UP000191285">
    <property type="component" value="Unassembled WGS sequence"/>
</dbReference>
<evidence type="ECO:0000259" key="8">
    <source>
        <dbReference type="PROSITE" id="PS51266"/>
    </source>
</evidence>